<dbReference type="GO" id="GO:0106408">
    <property type="term" value="F:diadenylate cyclase activity"/>
    <property type="evidence" value="ECO:0007669"/>
    <property type="project" value="UniProtKB-EC"/>
</dbReference>
<evidence type="ECO:0000256" key="3">
    <source>
        <dbReference type="ARBA" id="ARBA00022695"/>
    </source>
</evidence>
<accession>T1ADI4</accession>
<sequence>AEQADRTHRSGTRHLAAVGLSQATDAAVVVVSEETGRISWATGGELEPSLDGDSLTNHIGAFLRLPMYEGQRRMLRLRARSSHGGHVTPAGRV</sequence>
<dbReference type="PANTHER" id="PTHR34185:SF1">
    <property type="entry name" value="DIADENYLATE CYCLASE"/>
    <property type="match status" value="1"/>
</dbReference>
<evidence type="ECO:0000256" key="1">
    <source>
        <dbReference type="ARBA" id="ARBA00000877"/>
    </source>
</evidence>
<dbReference type="Gene3D" id="3.40.1700.10">
    <property type="entry name" value="DNA integrity scanning protein, DisA, N-terminal domain"/>
    <property type="match status" value="1"/>
</dbReference>
<dbReference type="InterPro" id="IPR003390">
    <property type="entry name" value="DNA_integrity_scan_DisA_N"/>
</dbReference>
<keyword evidence="3" id="KW-0548">Nucleotidyltransferase</keyword>
<dbReference type="InterPro" id="IPR036888">
    <property type="entry name" value="DNA_integrity_DisA_N_sf"/>
</dbReference>
<feature type="non-terminal residue" evidence="7">
    <location>
        <position position="1"/>
    </location>
</feature>
<evidence type="ECO:0000259" key="6">
    <source>
        <dbReference type="PROSITE" id="PS51794"/>
    </source>
</evidence>
<name>T1ADI4_9ZZZZ</name>
<dbReference type="SUPFAM" id="SSF143597">
    <property type="entry name" value="YojJ-like"/>
    <property type="match status" value="1"/>
</dbReference>
<reference evidence="7" key="2">
    <citation type="journal article" date="2014" name="ISME J.">
        <title>Microbial stratification in low pH oxic and suboxic macroscopic growths along an acid mine drainage.</title>
        <authorList>
            <person name="Mendez-Garcia C."/>
            <person name="Mesa V."/>
            <person name="Sprenger R.R."/>
            <person name="Richter M."/>
            <person name="Diez M.S."/>
            <person name="Solano J."/>
            <person name="Bargiela R."/>
            <person name="Golyshina O.V."/>
            <person name="Manteca A."/>
            <person name="Ramos J.L."/>
            <person name="Gallego J.R."/>
            <person name="Llorente I."/>
            <person name="Martins Dos Santos V.A."/>
            <person name="Jensen O.N."/>
            <person name="Pelaez A.I."/>
            <person name="Sanchez J."/>
            <person name="Ferrer M."/>
        </authorList>
    </citation>
    <scope>NUCLEOTIDE SEQUENCE</scope>
</reference>
<keyword evidence="5" id="KW-0067">ATP-binding</keyword>
<dbReference type="AlphaFoldDB" id="T1ADI4"/>
<evidence type="ECO:0000313" key="7">
    <source>
        <dbReference type="EMBL" id="EQD54698.1"/>
    </source>
</evidence>
<evidence type="ECO:0000256" key="2">
    <source>
        <dbReference type="ARBA" id="ARBA00022679"/>
    </source>
</evidence>
<comment type="catalytic activity">
    <reaction evidence="1">
        <text>2 ATP = 3',3'-c-di-AMP + 2 diphosphate</text>
        <dbReference type="Rhea" id="RHEA:35655"/>
        <dbReference type="ChEBI" id="CHEBI:30616"/>
        <dbReference type="ChEBI" id="CHEBI:33019"/>
        <dbReference type="ChEBI" id="CHEBI:71500"/>
        <dbReference type="EC" id="2.7.7.85"/>
    </reaction>
</comment>
<evidence type="ECO:0000256" key="4">
    <source>
        <dbReference type="ARBA" id="ARBA00022741"/>
    </source>
</evidence>
<dbReference type="PROSITE" id="PS51794">
    <property type="entry name" value="DAC"/>
    <property type="match status" value="1"/>
</dbReference>
<dbReference type="GO" id="GO:0004016">
    <property type="term" value="F:adenylate cyclase activity"/>
    <property type="evidence" value="ECO:0007669"/>
    <property type="project" value="TreeGrafter"/>
</dbReference>
<dbReference type="InterPro" id="IPR050338">
    <property type="entry name" value="DisA"/>
</dbReference>
<dbReference type="Pfam" id="PF02457">
    <property type="entry name" value="DAC"/>
    <property type="match status" value="1"/>
</dbReference>
<reference evidence="7" key="1">
    <citation type="submission" date="2013-08" db="EMBL/GenBank/DDBJ databases">
        <authorList>
            <person name="Mendez C."/>
            <person name="Richter M."/>
            <person name="Ferrer M."/>
            <person name="Sanchez J."/>
        </authorList>
    </citation>
    <scope>NUCLEOTIDE SEQUENCE</scope>
</reference>
<feature type="domain" description="DAC" evidence="6">
    <location>
        <begin position="1"/>
        <end position="52"/>
    </location>
</feature>
<evidence type="ECO:0000256" key="5">
    <source>
        <dbReference type="ARBA" id="ARBA00022840"/>
    </source>
</evidence>
<keyword evidence="2" id="KW-0808">Transferase</keyword>
<dbReference type="GO" id="GO:0005524">
    <property type="term" value="F:ATP binding"/>
    <property type="evidence" value="ECO:0007669"/>
    <property type="project" value="UniProtKB-KW"/>
</dbReference>
<proteinExistence type="predicted"/>
<gene>
    <name evidence="7" type="ORF">B1A_12098</name>
</gene>
<dbReference type="EMBL" id="AUZX01008735">
    <property type="protein sequence ID" value="EQD54698.1"/>
    <property type="molecule type" value="Genomic_DNA"/>
</dbReference>
<dbReference type="PANTHER" id="PTHR34185">
    <property type="entry name" value="DIADENYLATE CYCLASE"/>
    <property type="match status" value="1"/>
</dbReference>
<protein>
    <submittedName>
        <fullName evidence="7">Protein containing DNA integrity scanning protein, DisA</fullName>
    </submittedName>
</protein>
<comment type="caution">
    <text evidence="7">The sequence shown here is derived from an EMBL/GenBank/DDBJ whole genome shotgun (WGS) entry which is preliminary data.</text>
</comment>
<keyword evidence="4" id="KW-0547">Nucleotide-binding</keyword>
<organism evidence="7">
    <name type="scientific">mine drainage metagenome</name>
    <dbReference type="NCBI Taxonomy" id="410659"/>
    <lineage>
        <taxon>unclassified sequences</taxon>
        <taxon>metagenomes</taxon>
        <taxon>ecological metagenomes</taxon>
    </lineage>
</organism>